<evidence type="ECO:0000256" key="6">
    <source>
        <dbReference type="ARBA" id="ARBA00073485"/>
    </source>
</evidence>
<keyword evidence="3" id="KW-0493">Microtubule</keyword>
<evidence type="ECO:0000256" key="1">
    <source>
        <dbReference type="ARBA" id="ARBA00004245"/>
    </source>
</evidence>
<dbReference type="InterPro" id="IPR011524">
    <property type="entry name" value="SARAH_dom"/>
</dbReference>
<keyword evidence="12" id="KW-1185">Reference proteome</keyword>
<evidence type="ECO:0000313" key="11">
    <source>
        <dbReference type="EMBL" id="KAJ8783598.1"/>
    </source>
</evidence>
<evidence type="ECO:0000256" key="3">
    <source>
        <dbReference type="ARBA" id="ARBA00022701"/>
    </source>
</evidence>
<feature type="domain" description="Ras-associating" evidence="9">
    <location>
        <begin position="127"/>
        <end position="232"/>
    </location>
</feature>
<dbReference type="GO" id="GO:0005737">
    <property type="term" value="C:cytoplasm"/>
    <property type="evidence" value="ECO:0007669"/>
    <property type="project" value="TreeGrafter"/>
</dbReference>
<dbReference type="GO" id="GO:0007165">
    <property type="term" value="P:signal transduction"/>
    <property type="evidence" value="ECO:0007669"/>
    <property type="project" value="InterPro"/>
</dbReference>
<dbReference type="Pfam" id="PF16517">
    <property type="entry name" value="Nore1-SARAH"/>
    <property type="match status" value="1"/>
</dbReference>
<evidence type="ECO:0000259" key="9">
    <source>
        <dbReference type="PROSITE" id="PS50200"/>
    </source>
</evidence>
<protein>
    <recommendedName>
        <fullName evidence="6">Ras association domain-containing protein 3</fullName>
    </recommendedName>
</protein>
<dbReference type="InterPro" id="IPR029071">
    <property type="entry name" value="Ubiquitin-like_domsf"/>
</dbReference>
<dbReference type="PANTHER" id="PTHR22738:SF8">
    <property type="entry name" value="RAS ASSOCIATION DOMAIN-CONTAINING PROTEIN 3"/>
    <property type="match status" value="1"/>
</dbReference>
<dbReference type="FunFam" id="3.10.20.90:FF:000224">
    <property type="entry name" value="ras association domain-containing protein 3"/>
    <property type="match status" value="1"/>
</dbReference>
<name>A0AB34GWF7_ESCRO</name>
<dbReference type="Gene3D" id="3.10.20.90">
    <property type="entry name" value="Phosphatidylinositol 3-kinase Catalytic Subunit, Chain A, domain 1"/>
    <property type="match status" value="2"/>
</dbReference>
<dbReference type="GO" id="GO:0005874">
    <property type="term" value="C:microtubule"/>
    <property type="evidence" value="ECO:0007669"/>
    <property type="project" value="UniProtKB-KW"/>
</dbReference>
<evidence type="ECO:0000256" key="5">
    <source>
        <dbReference type="ARBA" id="ARBA00023212"/>
    </source>
</evidence>
<evidence type="ECO:0000256" key="2">
    <source>
        <dbReference type="ARBA" id="ARBA00022490"/>
    </source>
</evidence>
<dbReference type="EMBL" id="JAIQCJ010002079">
    <property type="protein sequence ID" value="KAJ8783598.1"/>
    <property type="molecule type" value="Genomic_DNA"/>
</dbReference>
<keyword evidence="7" id="KW-0175">Coiled coil</keyword>
<comment type="caution">
    <text evidence="11">The sequence shown here is derived from an EMBL/GenBank/DDBJ whole genome shotgun (WGS) entry which is preliminary data.</text>
</comment>
<dbReference type="SUPFAM" id="SSF54236">
    <property type="entry name" value="Ubiquitin-like"/>
    <property type="match status" value="1"/>
</dbReference>
<sequence length="283" mass="32333">MNQHAVAGHQDKRDSRRGTHSSCDQPCILMCFRFFFGCTLRHVELPGPGIDATPLVVEAWSLLTTGPPRKSTSAYFNILEVVVLQDVEKDKETHNYLSKEEIKEKVHKYNLAVTDKLKMTLNSNGIYTGFIKVQMELCKPSQTSGKLAPSSNGCMNTLHISSTNTVGEVIEALLKKFLVTESPTKFALYKRCHREDQVYACKLSDREHPLFLRLVAGPRTDTLSFVLREHEFGEWEAFSLPELQNFLRILDKEEDEQLQNLKERYAAYRHKLEEALSEAWKPG</sequence>
<evidence type="ECO:0000259" key="10">
    <source>
        <dbReference type="PROSITE" id="PS50951"/>
    </source>
</evidence>
<keyword evidence="4" id="KW-0007">Acetylation</keyword>
<accession>A0AB34GWF7</accession>
<feature type="region of interest" description="Disordered" evidence="8">
    <location>
        <begin position="1"/>
        <end position="21"/>
    </location>
</feature>
<dbReference type="AlphaFoldDB" id="A0AB34GWF7"/>
<dbReference type="Proteomes" id="UP001159641">
    <property type="component" value="Unassembled WGS sequence"/>
</dbReference>
<dbReference type="PANTHER" id="PTHR22738">
    <property type="entry name" value="RASSF"/>
    <property type="match status" value="1"/>
</dbReference>
<dbReference type="CDD" id="cd17219">
    <property type="entry name" value="RA_RASSF3"/>
    <property type="match status" value="1"/>
</dbReference>
<dbReference type="PROSITE" id="PS50951">
    <property type="entry name" value="SARAH"/>
    <property type="match status" value="1"/>
</dbReference>
<dbReference type="SMART" id="SM00314">
    <property type="entry name" value="RA"/>
    <property type="match status" value="1"/>
</dbReference>
<feature type="coiled-coil region" evidence="7">
    <location>
        <begin position="251"/>
        <end position="278"/>
    </location>
</feature>
<reference evidence="11 12" key="1">
    <citation type="submission" date="2022-11" db="EMBL/GenBank/DDBJ databases">
        <title>Whole genome sequence of Eschrichtius robustus ER-17-0199.</title>
        <authorList>
            <person name="Bruniche-Olsen A."/>
            <person name="Black A.N."/>
            <person name="Fields C.J."/>
            <person name="Walden K."/>
            <person name="Dewoody J.A."/>
        </authorList>
    </citation>
    <scope>NUCLEOTIDE SEQUENCE [LARGE SCALE GENOMIC DNA]</scope>
    <source>
        <strain evidence="11">ER-17-0199</strain>
        <tissue evidence="11">Blubber</tissue>
    </source>
</reference>
<evidence type="ECO:0000256" key="4">
    <source>
        <dbReference type="ARBA" id="ARBA00022990"/>
    </source>
</evidence>
<dbReference type="InterPro" id="IPR000159">
    <property type="entry name" value="RA_dom"/>
</dbReference>
<comment type="subcellular location">
    <subcellularLocation>
        <location evidence="1">Cytoplasm</location>
        <location evidence="1">Cytoskeleton</location>
    </subcellularLocation>
</comment>
<organism evidence="11 12">
    <name type="scientific">Eschrichtius robustus</name>
    <name type="common">California gray whale</name>
    <name type="synonym">Eschrichtius gibbosus</name>
    <dbReference type="NCBI Taxonomy" id="9764"/>
    <lineage>
        <taxon>Eukaryota</taxon>
        <taxon>Metazoa</taxon>
        <taxon>Chordata</taxon>
        <taxon>Craniata</taxon>
        <taxon>Vertebrata</taxon>
        <taxon>Euteleostomi</taxon>
        <taxon>Mammalia</taxon>
        <taxon>Eutheria</taxon>
        <taxon>Laurasiatheria</taxon>
        <taxon>Artiodactyla</taxon>
        <taxon>Whippomorpha</taxon>
        <taxon>Cetacea</taxon>
        <taxon>Mysticeti</taxon>
        <taxon>Eschrichtiidae</taxon>
        <taxon>Eschrichtius</taxon>
    </lineage>
</organism>
<dbReference type="Gene3D" id="1.20.5.110">
    <property type="match status" value="1"/>
</dbReference>
<feature type="domain" description="SARAH" evidence="10">
    <location>
        <begin position="232"/>
        <end position="279"/>
    </location>
</feature>
<keyword evidence="5" id="KW-0206">Cytoskeleton</keyword>
<evidence type="ECO:0000256" key="8">
    <source>
        <dbReference type="SAM" id="MobiDB-lite"/>
    </source>
</evidence>
<dbReference type="PROSITE" id="PS50200">
    <property type="entry name" value="RA"/>
    <property type="match status" value="1"/>
</dbReference>
<keyword evidence="2" id="KW-0963">Cytoplasm</keyword>
<dbReference type="Pfam" id="PF00788">
    <property type="entry name" value="RA"/>
    <property type="match status" value="1"/>
</dbReference>
<dbReference type="InterPro" id="IPR033614">
    <property type="entry name" value="RASSF1-6"/>
</dbReference>
<evidence type="ECO:0000256" key="7">
    <source>
        <dbReference type="SAM" id="Coils"/>
    </source>
</evidence>
<gene>
    <name evidence="11" type="ORF">J1605_008641</name>
</gene>
<proteinExistence type="predicted"/>
<evidence type="ECO:0000313" key="12">
    <source>
        <dbReference type="Proteomes" id="UP001159641"/>
    </source>
</evidence>